<dbReference type="SUPFAM" id="SSF56219">
    <property type="entry name" value="DNase I-like"/>
    <property type="match status" value="1"/>
</dbReference>
<feature type="compositionally biased region" description="Basic residues" evidence="1">
    <location>
        <begin position="1"/>
        <end position="10"/>
    </location>
</feature>
<name>A0A803P5S5_CANSA</name>
<dbReference type="Proteomes" id="UP000596661">
    <property type="component" value="Chromosome 3"/>
</dbReference>
<dbReference type="AlphaFoldDB" id="A0A803P5S5"/>
<reference evidence="2" key="2">
    <citation type="submission" date="2021-03" db="UniProtKB">
        <authorList>
            <consortium name="EnsemblPlants"/>
        </authorList>
    </citation>
    <scope>IDENTIFICATION</scope>
</reference>
<proteinExistence type="predicted"/>
<feature type="region of interest" description="Disordered" evidence="1">
    <location>
        <begin position="302"/>
        <end position="347"/>
    </location>
</feature>
<dbReference type="EMBL" id="UZAU01000320">
    <property type="status" value="NOT_ANNOTATED_CDS"/>
    <property type="molecule type" value="Genomic_DNA"/>
</dbReference>
<dbReference type="Gene3D" id="3.60.10.10">
    <property type="entry name" value="Endonuclease/exonuclease/phosphatase"/>
    <property type="match status" value="1"/>
</dbReference>
<accession>A0A803P5S5</accession>
<dbReference type="Gramene" id="evm.model.03.1563">
    <property type="protein sequence ID" value="cds.evm.model.03.1563"/>
    <property type="gene ID" value="evm.TU.03.1563"/>
</dbReference>
<keyword evidence="3" id="KW-1185">Reference proteome</keyword>
<evidence type="ECO:0000256" key="1">
    <source>
        <dbReference type="SAM" id="MobiDB-lite"/>
    </source>
</evidence>
<dbReference type="EnsemblPlants" id="evm.model.03.1563">
    <property type="protein sequence ID" value="cds.evm.model.03.1563"/>
    <property type="gene ID" value="evm.TU.03.1563"/>
</dbReference>
<protein>
    <recommendedName>
        <fullName evidence="4">DUF4283 domain-containing protein</fullName>
    </recommendedName>
</protein>
<dbReference type="InterPro" id="IPR036691">
    <property type="entry name" value="Endo/exonu/phosph_ase_sf"/>
</dbReference>
<reference evidence="2" key="1">
    <citation type="submission" date="2018-11" db="EMBL/GenBank/DDBJ databases">
        <authorList>
            <person name="Grassa J C."/>
        </authorList>
    </citation>
    <scope>NUCLEOTIDE SEQUENCE [LARGE SCALE GENOMIC DNA]</scope>
</reference>
<dbReference type="PANTHER" id="PTHR33710">
    <property type="entry name" value="BNAC02G09200D PROTEIN"/>
    <property type="match status" value="1"/>
</dbReference>
<feature type="compositionally biased region" description="Basic and acidic residues" evidence="1">
    <location>
        <begin position="335"/>
        <end position="347"/>
    </location>
</feature>
<evidence type="ECO:0000313" key="2">
    <source>
        <dbReference type="EnsemblPlants" id="cds.evm.model.03.1563"/>
    </source>
</evidence>
<dbReference type="PANTHER" id="PTHR33710:SF81">
    <property type="entry name" value="ENDONUCLEASE_EXONUCLEASE_PHOSPHATASE DOMAIN-CONTAINING PROTEIN"/>
    <property type="match status" value="1"/>
</dbReference>
<feature type="region of interest" description="Disordered" evidence="1">
    <location>
        <begin position="1"/>
        <end position="32"/>
    </location>
</feature>
<organism evidence="2 3">
    <name type="scientific">Cannabis sativa</name>
    <name type="common">Hemp</name>
    <name type="synonym">Marijuana</name>
    <dbReference type="NCBI Taxonomy" id="3483"/>
    <lineage>
        <taxon>Eukaryota</taxon>
        <taxon>Viridiplantae</taxon>
        <taxon>Streptophyta</taxon>
        <taxon>Embryophyta</taxon>
        <taxon>Tracheophyta</taxon>
        <taxon>Spermatophyta</taxon>
        <taxon>Magnoliopsida</taxon>
        <taxon>eudicotyledons</taxon>
        <taxon>Gunneridae</taxon>
        <taxon>Pentapetalae</taxon>
        <taxon>rosids</taxon>
        <taxon>fabids</taxon>
        <taxon>Rosales</taxon>
        <taxon>Cannabaceae</taxon>
        <taxon>Cannabis</taxon>
    </lineage>
</organism>
<sequence length="647" mass="73737">MVKTRGRGRGKGNSTKLVKKKGPNSVSDVRKTKSMDAVLGVAPIEFSDAEDEDSIDGSIGIPPGLLEPEALSPKSSLRSIMQQEDIRKDFAHFMEASEQCSAKLSQGMATNPPILRSVIVVRNLFSNSGCNKVKITNDDIQEEVDFWKPSIVCYVLGANPPLAVFEGFVRRMWTDKVERVGLLSYGIYIIRFYSVESRDDVLRGDDLELKYWGERSLFKIIGQIGKPVMVDEATKNREKLSFPRVLIEVSIKQDLPEMIEFEDENGCNTSVTISYEWKPVICAHYEGLGHLTAECRRKEPKKQQQWGWKSKPEKEPTATTTSNKFLALGENNGDEIGRKNRQQSKDKNSSEFRDCVEECNLEDVKFFGNFFTWSNKQLGDERIYSKIDRVLANPSWLDSHPNAEVVFLNEGLLDHSPAVLTISVLLLGGKKPFWYFKMWASHPEYNKLVRDRWLERDKGTKMFQIVTKLKGLKLLFKLLNKQRFAKLPIAHAKAKEELEECQKELHQNPMNIDLQSREVAVRKEFASIQNAYASFLQQKAKILWLKDGDSNAAFYHNSIRNQILGSKMPKRRSVMKRIIEQGPILSNQQADMLVMQYTKEEVKKAIFDIPGNKAPGPDGFSSSFFQDNWDLVGEHVYESITSFLHSG</sequence>
<evidence type="ECO:0000313" key="3">
    <source>
        <dbReference type="Proteomes" id="UP000596661"/>
    </source>
</evidence>
<evidence type="ECO:0008006" key="4">
    <source>
        <dbReference type="Google" id="ProtNLM"/>
    </source>
</evidence>